<feature type="transmembrane region" description="Helical" evidence="1">
    <location>
        <begin position="92"/>
        <end position="112"/>
    </location>
</feature>
<reference evidence="2 3" key="1">
    <citation type="submission" date="2019-02" db="EMBL/GenBank/DDBJ databases">
        <title>Deep-cultivation of Planctomycetes and their phenomic and genomic characterization uncovers novel biology.</title>
        <authorList>
            <person name="Wiegand S."/>
            <person name="Jogler M."/>
            <person name="Boedeker C."/>
            <person name="Pinto D."/>
            <person name="Vollmers J."/>
            <person name="Rivas-Marin E."/>
            <person name="Kohn T."/>
            <person name="Peeters S.H."/>
            <person name="Heuer A."/>
            <person name="Rast P."/>
            <person name="Oberbeckmann S."/>
            <person name="Bunk B."/>
            <person name="Jeske O."/>
            <person name="Meyerdierks A."/>
            <person name="Storesund J.E."/>
            <person name="Kallscheuer N."/>
            <person name="Luecker S."/>
            <person name="Lage O.M."/>
            <person name="Pohl T."/>
            <person name="Merkel B.J."/>
            <person name="Hornburger P."/>
            <person name="Mueller R.-W."/>
            <person name="Bruemmer F."/>
            <person name="Labrenz M."/>
            <person name="Spormann A.M."/>
            <person name="Op den Camp H."/>
            <person name="Overmann J."/>
            <person name="Amann R."/>
            <person name="Jetten M.S.M."/>
            <person name="Mascher T."/>
            <person name="Medema M.H."/>
            <person name="Devos D.P."/>
            <person name="Kaster A.-K."/>
            <person name="Ovreas L."/>
            <person name="Rohde M."/>
            <person name="Galperin M.Y."/>
            <person name="Jogler C."/>
        </authorList>
    </citation>
    <scope>NUCLEOTIDE SEQUENCE [LARGE SCALE GENOMIC DNA]</scope>
    <source>
        <strain evidence="2 3">HG15A2</strain>
    </source>
</reference>
<keyword evidence="1" id="KW-0812">Transmembrane</keyword>
<keyword evidence="1" id="KW-0472">Membrane</keyword>
<proteinExistence type="predicted"/>
<dbReference type="EMBL" id="CP036263">
    <property type="protein sequence ID" value="QDS98699.1"/>
    <property type="molecule type" value="Genomic_DNA"/>
</dbReference>
<organism evidence="2 3">
    <name type="scientific">Adhaeretor mobilis</name>
    <dbReference type="NCBI Taxonomy" id="1930276"/>
    <lineage>
        <taxon>Bacteria</taxon>
        <taxon>Pseudomonadati</taxon>
        <taxon>Planctomycetota</taxon>
        <taxon>Planctomycetia</taxon>
        <taxon>Pirellulales</taxon>
        <taxon>Lacipirellulaceae</taxon>
        <taxon>Adhaeretor</taxon>
    </lineage>
</organism>
<name>A0A517MV00_9BACT</name>
<feature type="transmembrane region" description="Helical" evidence="1">
    <location>
        <begin position="47"/>
        <end position="68"/>
    </location>
</feature>
<dbReference type="KEGG" id="amob:HG15A2_19800"/>
<protein>
    <recommendedName>
        <fullName evidence="4">Fe-S oxidoreductase</fullName>
    </recommendedName>
</protein>
<evidence type="ECO:0000313" key="2">
    <source>
        <dbReference type="EMBL" id="QDS98699.1"/>
    </source>
</evidence>
<evidence type="ECO:0008006" key="4">
    <source>
        <dbReference type="Google" id="ProtNLM"/>
    </source>
</evidence>
<evidence type="ECO:0000313" key="3">
    <source>
        <dbReference type="Proteomes" id="UP000319852"/>
    </source>
</evidence>
<gene>
    <name evidence="2" type="ORF">HG15A2_19800</name>
</gene>
<keyword evidence="1" id="KW-1133">Transmembrane helix</keyword>
<evidence type="ECO:0000256" key="1">
    <source>
        <dbReference type="SAM" id="Phobius"/>
    </source>
</evidence>
<dbReference type="AlphaFoldDB" id="A0A517MV00"/>
<feature type="transmembrane region" description="Helical" evidence="1">
    <location>
        <begin position="6"/>
        <end position="26"/>
    </location>
</feature>
<dbReference type="RefSeq" id="WP_145059926.1">
    <property type="nucleotide sequence ID" value="NZ_CP036263.1"/>
</dbReference>
<keyword evidence="3" id="KW-1185">Reference proteome</keyword>
<accession>A0A517MV00</accession>
<sequence>MPRPLGWIWASPWTAFGLSLGVIALASGGRVQTRRGIIEFHGRFLRWFLTHLPGGSSFSAMTLGHVVVGQTGADLDSVREHELVHVRQYERWGPLFVPAYLLCSLVIGLRGGDAYRDNPFEREAYEIAP</sequence>
<dbReference type="OrthoDB" id="274512at2"/>
<dbReference type="Proteomes" id="UP000319852">
    <property type="component" value="Chromosome"/>
</dbReference>